<keyword evidence="1" id="KW-0472">Membrane</keyword>
<evidence type="ECO:0000313" key="2">
    <source>
        <dbReference type="EMBL" id="ORE13839.1"/>
    </source>
</evidence>
<sequence>MSGWHKGVHKLVEQLTMFSQCIPQRYVCYCESLQAALVFGGLVAFIGAWPLVLMVNGRPKERRHSKHFAVWGVLPFLDFAVSSCSTSNNRNCGVWNRNLVLNTRNVKLSLQGSGLLIKGVIM</sequence>
<dbReference type="Proteomes" id="UP000242381">
    <property type="component" value="Unassembled WGS sequence"/>
</dbReference>
<evidence type="ECO:0000256" key="1">
    <source>
        <dbReference type="SAM" id="Phobius"/>
    </source>
</evidence>
<name>A0A1X0RP94_RHIZD</name>
<organism evidence="2 3">
    <name type="scientific">Rhizopus microsporus</name>
    <dbReference type="NCBI Taxonomy" id="58291"/>
    <lineage>
        <taxon>Eukaryota</taxon>
        <taxon>Fungi</taxon>
        <taxon>Fungi incertae sedis</taxon>
        <taxon>Mucoromycota</taxon>
        <taxon>Mucoromycotina</taxon>
        <taxon>Mucoromycetes</taxon>
        <taxon>Mucorales</taxon>
        <taxon>Mucorineae</taxon>
        <taxon>Rhizopodaceae</taxon>
        <taxon>Rhizopus</taxon>
    </lineage>
</organism>
<dbReference type="EMBL" id="KV921507">
    <property type="protein sequence ID" value="ORE13839.1"/>
    <property type="molecule type" value="Genomic_DNA"/>
</dbReference>
<protein>
    <submittedName>
        <fullName evidence="2">Uncharacterized protein</fullName>
    </submittedName>
</protein>
<keyword evidence="1" id="KW-1133">Transmembrane helix</keyword>
<keyword evidence="1" id="KW-0812">Transmembrane</keyword>
<gene>
    <name evidence="2" type="ORF">BCV71DRAFT_238959</name>
</gene>
<feature type="transmembrane region" description="Helical" evidence="1">
    <location>
        <begin position="33"/>
        <end position="55"/>
    </location>
</feature>
<reference evidence="2 3" key="1">
    <citation type="journal article" date="2016" name="Proc. Natl. Acad. Sci. U.S.A.">
        <title>Lipid metabolic changes in an early divergent fungus govern the establishment of a mutualistic symbiosis with endobacteria.</title>
        <authorList>
            <person name="Lastovetsky O.A."/>
            <person name="Gaspar M.L."/>
            <person name="Mondo S.J."/>
            <person name="LaButti K.M."/>
            <person name="Sandor L."/>
            <person name="Grigoriev I.V."/>
            <person name="Henry S.A."/>
            <person name="Pawlowska T.E."/>
        </authorList>
    </citation>
    <scope>NUCLEOTIDE SEQUENCE [LARGE SCALE GENOMIC DNA]</scope>
    <source>
        <strain evidence="2 3">ATCC 11559</strain>
    </source>
</reference>
<dbReference type="AlphaFoldDB" id="A0A1X0RP94"/>
<proteinExistence type="predicted"/>
<accession>A0A1X0RP94</accession>
<evidence type="ECO:0000313" key="3">
    <source>
        <dbReference type="Proteomes" id="UP000242381"/>
    </source>
</evidence>